<gene>
    <name evidence="2" type="ORF">Pla8534_25460</name>
</gene>
<dbReference type="OrthoDB" id="290383at2"/>
<dbReference type="KEGG" id="lcre:Pla8534_25460"/>
<evidence type="ECO:0000313" key="2">
    <source>
        <dbReference type="EMBL" id="QDU94740.1"/>
    </source>
</evidence>
<evidence type="ECO:0000259" key="1">
    <source>
        <dbReference type="PROSITE" id="PS51154"/>
    </source>
</evidence>
<proteinExistence type="predicted"/>
<dbReference type="PROSITE" id="PS51154">
    <property type="entry name" value="MACRO"/>
    <property type="match status" value="1"/>
</dbReference>
<protein>
    <recommendedName>
        <fullName evidence="1">Macro domain-containing protein</fullName>
    </recommendedName>
</protein>
<dbReference type="Proteomes" id="UP000317648">
    <property type="component" value="Chromosome"/>
</dbReference>
<dbReference type="Pfam" id="PF01661">
    <property type="entry name" value="Macro"/>
    <property type="match status" value="1"/>
</dbReference>
<name>A0A518DSB6_9BACT</name>
<dbReference type="EMBL" id="CP036433">
    <property type="protein sequence ID" value="QDU94740.1"/>
    <property type="molecule type" value="Genomic_DNA"/>
</dbReference>
<feature type="domain" description="Macro" evidence="1">
    <location>
        <begin position="1"/>
        <end position="112"/>
    </location>
</feature>
<dbReference type="SUPFAM" id="SSF52949">
    <property type="entry name" value="Macro domain-like"/>
    <property type="match status" value="1"/>
</dbReference>
<reference evidence="2 3" key="1">
    <citation type="submission" date="2019-02" db="EMBL/GenBank/DDBJ databases">
        <title>Deep-cultivation of Planctomycetes and their phenomic and genomic characterization uncovers novel biology.</title>
        <authorList>
            <person name="Wiegand S."/>
            <person name="Jogler M."/>
            <person name="Boedeker C."/>
            <person name="Pinto D."/>
            <person name="Vollmers J."/>
            <person name="Rivas-Marin E."/>
            <person name="Kohn T."/>
            <person name="Peeters S.H."/>
            <person name="Heuer A."/>
            <person name="Rast P."/>
            <person name="Oberbeckmann S."/>
            <person name="Bunk B."/>
            <person name="Jeske O."/>
            <person name="Meyerdierks A."/>
            <person name="Storesund J.E."/>
            <person name="Kallscheuer N."/>
            <person name="Luecker S."/>
            <person name="Lage O.M."/>
            <person name="Pohl T."/>
            <person name="Merkel B.J."/>
            <person name="Hornburger P."/>
            <person name="Mueller R.-W."/>
            <person name="Bruemmer F."/>
            <person name="Labrenz M."/>
            <person name="Spormann A.M."/>
            <person name="Op den Camp H."/>
            <person name="Overmann J."/>
            <person name="Amann R."/>
            <person name="Jetten M.S.M."/>
            <person name="Mascher T."/>
            <person name="Medema M.H."/>
            <person name="Devos D.P."/>
            <person name="Kaster A.-K."/>
            <person name="Ovreas L."/>
            <person name="Rohde M."/>
            <person name="Galperin M.Y."/>
            <person name="Jogler C."/>
        </authorList>
    </citation>
    <scope>NUCLEOTIDE SEQUENCE [LARGE SCALE GENOMIC DNA]</scope>
    <source>
        <strain evidence="2 3">Pla85_3_4</strain>
    </source>
</reference>
<evidence type="ECO:0000313" key="3">
    <source>
        <dbReference type="Proteomes" id="UP000317648"/>
    </source>
</evidence>
<dbReference type="InterPro" id="IPR043472">
    <property type="entry name" value="Macro_dom-like"/>
</dbReference>
<sequence length="112" mass="11940">MPVWQMIHGDLLDLEADGLLCSANPQRNLSGGVGGAFLLRYGPAMQTYLHDERGQREPPYVGPGQAVVAPGCGSPCLAVAHAVAIDAFYNTTTDSIAAKPFDLLVTVFPDRR</sequence>
<dbReference type="Gene3D" id="3.40.220.10">
    <property type="entry name" value="Leucine Aminopeptidase, subunit E, domain 1"/>
    <property type="match status" value="1"/>
</dbReference>
<keyword evidence="3" id="KW-1185">Reference proteome</keyword>
<dbReference type="AlphaFoldDB" id="A0A518DSB6"/>
<dbReference type="RefSeq" id="WP_145053404.1">
    <property type="nucleotide sequence ID" value="NZ_CP036433.1"/>
</dbReference>
<dbReference type="InterPro" id="IPR002589">
    <property type="entry name" value="Macro_dom"/>
</dbReference>
<organism evidence="2 3">
    <name type="scientific">Lignipirellula cremea</name>
    <dbReference type="NCBI Taxonomy" id="2528010"/>
    <lineage>
        <taxon>Bacteria</taxon>
        <taxon>Pseudomonadati</taxon>
        <taxon>Planctomycetota</taxon>
        <taxon>Planctomycetia</taxon>
        <taxon>Pirellulales</taxon>
        <taxon>Pirellulaceae</taxon>
        <taxon>Lignipirellula</taxon>
    </lineage>
</organism>
<accession>A0A518DSB6</accession>